<comment type="cofactor">
    <cofactor evidence="8">
        <name>Zn(2+)</name>
        <dbReference type="ChEBI" id="CHEBI:29105"/>
    </cofactor>
    <text evidence="8">Binds 1 zinc ion per subunit.</text>
</comment>
<dbReference type="InterPro" id="IPR001915">
    <property type="entry name" value="Peptidase_M48"/>
</dbReference>
<comment type="function">
    <text evidence="8">Functions as both a chaperone and a metalloprotease. Maintains the integrity of the outer membrane by promoting either the assembly or the elimination of outer membrane proteins, depending on their folding state.</text>
</comment>
<evidence type="ECO:0000256" key="4">
    <source>
        <dbReference type="ARBA" id="ARBA00022764"/>
    </source>
</evidence>
<sequence length="538" mass="58741" precursor="true">MESALRILATAALSLAITLACGARAQDASLPDIGSSAAGMIDPATEAEYGAYLRYELRRLNMLVEDPLVDDWLQSMGYRLAAASDVPMNDYTFFMMRDRQINAFATLGGYIGMNAGLVLTAETEAEVAGVMAHEIAHVTQRHVLRAYERASKDQVPIMLAMLGAIAAAQAVGDSGGRDSSSGNASMAAVAGAMALIQQRRIDYTRSNESEADRIGIQTLARAGYDPNGMADFFERMQRVNRGNSGGYQLPEYLRSHPVTTTRISETRQLASRMQGASVPGPVAAPVRTSLLLPGELSLAAHGAAALDRDDIFPWARERLRVLSASSPRQSVLEYEALAKAPGQQDNDALRYGLALAQQRAGRPREAAATLDALIARHPGDLWLELARAETAAHYRQPAEATELFEALLRRHPESRAVRLAYAEVLGERATAEAGRRAQDVLRPLLPTAGDDPLFQRNFARASELAGDEVRASEAYAEAAFLNGRAVDALNQLERLKQREDLSYYQRARIEARMAAITPVVLEMRRQGIRAEEQRPDRR</sequence>
<evidence type="ECO:0000313" key="10">
    <source>
        <dbReference type="EMBL" id="GGA72194.1"/>
    </source>
</evidence>
<dbReference type="GO" id="GO:0006508">
    <property type="term" value="P:proteolysis"/>
    <property type="evidence" value="ECO:0007669"/>
    <property type="project" value="UniProtKB-KW"/>
</dbReference>
<proteinExistence type="inferred from homology"/>
<comment type="caution">
    <text evidence="10">The sequence shown here is derived from an EMBL/GenBank/DDBJ whole genome shotgun (WGS) entry which is preliminary data.</text>
</comment>
<accession>A0ABQ1HDB8</accession>
<dbReference type="InterPro" id="IPR019734">
    <property type="entry name" value="TPR_rpt"/>
</dbReference>
<keyword evidence="5 8" id="KW-0378">Hydrolase</keyword>
<organism evidence="10 11">
    <name type="scientific">Arenimonas soli</name>
    <dbReference type="NCBI Taxonomy" id="2269504"/>
    <lineage>
        <taxon>Bacteria</taxon>
        <taxon>Pseudomonadati</taxon>
        <taxon>Pseudomonadota</taxon>
        <taxon>Gammaproteobacteria</taxon>
        <taxon>Lysobacterales</taxon>
        <taxon>Lysobacteraceae</taxon>
        <taxon>Arenimonas</taxon>
    </lineage>
</organism>
<dbReference type="Gene3D" id="1.25.40.10">
    <property type="entry name" value="Tetratricopeptide repeat domain"/>
    <property type="match status" value="1"/>
</dbReference>
<dbReference type="PANTHER" id="PTHR22726">
    <property type="entry name" value="METALLOENDOPEPTIDASE OMA1"/>
    <property type="match status" value="1"/>
</dbReference>
<protein>
    <recommendedName>
        <fullName evidence="8">Putative beta-barrel assembly-enhancing protease</fullName>
        <ecNumber evidence="8">3.4.-.-</ecNumber>
    </recommendedName>
</protein>
<feature type="domain" description="Peptidase M48" evidence="9">
    <location>
        <begin position="68"/>
        <end position="268"/>
    </location>
</feature>
<evidence type="ECO:0000256" key="3">
    <source>
        <dbReference type="ARBA" id="ARBA00022729"/>
    </source>
</evidence>
<dbReference type="EMBL" id="BMKC01000001">
    <property type="protein sequence ID" value="GGA72194.1"/>
    <property type="molecule type" value="Genomic_DNA"/>
</dbReference>
<evidence type="ECO:0000256" key="8">
    <source>
        <dbReference type="HAMAP-Rule" id="MF_00997"/>
    </source>
</evidence>
<dbReference type="Gene3D" id="3.30.2010.10">
    <property type="entry name" value="Metalloproteases ('zincins'), catalytic domain"/>
    <property type="match status" value="1"/>
</dbReference>
<evidence type="ECO:0000256" key="5">
    <source>
        <dbReference type="ARBA" id="ARBA00022801"/>
    </source>
</evidence>
<name>A0ABQ1HDB8_9GAMM</name>
<feature type="binding site" evidence="8">
    <location>
        <position position="133"/>
    </location>
    <ligand>
        <name>Zn(2+)</name>
        <dbReference type="ChEBI" id="CHEBI:29105"/>
        <note>catalytic</note>
    </ligand>
</feature>
<dbReference type="InterPro" id="IPR011990">
    <property type="entry name" value="TPR-like_helical_dom_sf"/>
</dbReference>
<dbReference type="GO" id="GO:0008233">
    <property type="term" value="F:peptidase activity"/>
    <property type="evidence" value="ECO:0007669"/>
    <property type="project" value="UniProtKB-KW"/>
</dbReference>
<dbReference type="RefSeq" id="WP_188661541.1">
    <property type="nucleotide sequence ID" value="NZ_BMKC01000001.1"/>
</dbReference>
<dbReference type="Pfam" id="PF13174">
    <property type="entry name" value="TPR_6"/>
    <property type="match status" value="1"/>
</dbReference>
<dbReference type="SUPFAM" id="SSF48452">
    <property type="entry name" value="TPR-like"/>
    <property type="match status" value="1"/>
</dbReference>
<dbReference type="InterPro" id="IPR051156">
    <property type="entry name" value="Mito/Outer_Membr_Metalloprot"/>
</dbReference>
<feature type="binding site" evidence="8">
    <location>
        <position position="208"/>
    </location>
    <ligand>
        <name>Zn(2+)</name>
        <dbReference type="ChEBI" id="CHEBI:29105"/>
        <note>catalytic</note>
    </ligand>
</feature>
<feature type="active site" evidence="8">
    <location>
        <position position="134"/>
    </location>
</feature>
<keyword evidence="6 8" id="KW-0862">Zinc</keyword>
<keyword evidence="1 8" id="KW-0645">Protease</keyword>
<evidence type="ECO:0000256" key="6">
    <source>
        <dbReference type="ARBA" id="ARBA00022833"/>
    </source>
</evidence>
<keyword evidence="11" id="KW-1185">Reference proteome</keyword>
<feature type="chain" id="PRO_5044928994" description="Putative beta-barrel assembly-enhancing protease" evidence="8">
    <location>
        <begin position="26"/>
        <end position="538"/>
    </location>
</feature>
<dbReference type="Proteomes" id="UP000623419">
    <property type="component" value="Unassembled WGS sequence"/>
</dbReference>
<evidence type="ECO:0000259" key="9">
    <source>
        <dbReference type="Pfam" id="PF01435"/>
    </source>
</evidence>
<feature type="signal peptide" evidence="8">
    <location>
        <begin position="1"/>
        <end position="25"/>
    </location>
</feature>
<feature type="binding site" evidence="8">
    <location>
        <position position="137"/>
    </location>
    <ligand>
        <name>Zn(2+)</name>
        <dbReference type="ChEBI" id="CHEBI:29105"/>
        <note>catalytic</note>
    </ligand>
</feature>
<evidence type="ECO:0000256" key="1">
    <source>
        <dbReference type="ARBA" id="ARBA00022670"/>
    </source>
</evidence>
<evidence type="ECO:0000256" key="2">
    <source>
        <dbReference type="ARBA" id="ARBA00022723"/>
    </source>
</evidence>
<evidence type="ECO:0000256" key="7">
    <source>
        <dbReference type="ARBA" id="ARBA00023049"/>
    </source>
</evidence>
<gene>
    <name evidence="10" type="ORF">GCM10011521_07940</name>
</gene>
<reference evidence="11" key="1">
    <citation type="journal article" date="2019" name="Int. J. Syst. Evol. Microbiol.">
        <title>The Global Catalogue of Microorganisms (GCM) 10K type strain sequencing project: providing services to taxonomists for standard genome sequencing and annotation.</title>
        <authorList>
            <consortium name="The Broad Institute Genomics Platform"/>
            <consortium name="The Broad Institute Genome Sequencing Center for Infectious Disease"/>
            <person name="Wu L."/>
            <person name="Ma J."/>
        </authorList>
    </citation>
    <scope>NUCLEOTIDE SEQUENCE [LARGE SCALE GENOMIC DNA]</scope>
    <source>
        <strain evidence="11">CGMCC 1.15905</strain>
    </source>
</reference>
<dbReference type="HAMAP" id="MF_00997">
    <property type="entry name" value="Protease_BepA"/>
    <property type="match status" value="1"/>
</dbReference>
<dbReference type="EC" id="3.4.-.-" evidence="8"/>
<keyword evidence="7 8" id="KW-0482">Metalloprotease</keyword>
<dbReference type="PANTHER" id="PTHR22726:SF1">
    <property type="entry name" value="METALLOENDOPEPTIDASE OMA1, MITOCHONDRIAL"/>
    <property type="match status" value="1"/>
</dbReference>
<evidence type="ECO:0000313" key="11">
    <source>
        <dbReference type="Proteomes" id="UP000623419"/>
    </source>
</evidence>
<comment type="similarity">
    <text evidence="8">Belongs to the peptidase M48 family. BepA subfamily.</text>
</comment>
<dbReference type="Pfam" id="PF01435">
    <property type="entry name" value="Peptidase_M48"/>
    <property type="match status" value="1"/>
</dbReference>
<keyword evidence="4 8" id="KW-0574">Periplasm</keyword>
<keyword evidence="3 8" id="KW-0732">Signal</keyword>
<dbReference type="InterPro" id="IPR030873">
    <property type="entry name" value="Protease_BepA"/>
</dbReference>
<keyword evidence="2 8" id="KW-0479">Metal-binding</keyword>
<comment type="subcellular location">
    <subcellularLocation>
        <location evidence="8">Periplasm</location>
    </subcellularLocation>
</comment>
<dbReference type="PROSITE" id="PS51257">
    <property type="entry name" value="PROKAR_LIPOPROTEIN"/>
    <property type="match status" value="1"/>
</dbReference>
<feature type="active site" description="Proton donor" evidence="8">
    <location>
        <position position="212"/>
    </location>
</feature>